<reference evidence="14 15" key="1">
    <citation type="submission" date="2015-01" db="EMBL/GenBank/DDBJ databases">
        <title>Comparative genomics of the lactic acid bacteria isolated from the honey bee gut.</title>
        <authorList>
            <person name="Ellegaard K.M."/>
            <person name="Tamarit D."/>
            <person name="Javelind E."/>
            <person name="Olofsson T."/>
            <person name="Andersson S.G."/>
            <person name="Vasquez A."/>
        </authorList>
    </citation>
    <scope>NUCLEOTIDE SEQUENCE [LARGE SCALE GENOMIC DNA]</scope>
    <source>
        <strain evidence="14 15">Bin4</strain>
    </source>
</reference>
<feature type="region of interest" description="Interaction with substrate tRNA" evidence="10">
    <location>
        <begin position="35"/>
        <end position="38"/>
    </location>
</feature>
<dbReference type="PATRIC" id="fig|1218492.5.peg.720"/>
<evidence type="ECO:0000256" key="13">
    <source>
        <dbReference type="RuleBase" id="RU003785"/>
    </source>
</evidence>
<evidence type="ECO:0000256" key="1">
    <source>
        <dbReference type="ARBA" id="ARBA00001946"/>
    </source>
</evidence>
<evidence type="ECO:0000256" key="7">
    <source>
        <dbReference type="ARBA" id="ARBA00022840"/>
    </source>
</evidence>
<feature type="binding site" evidence="10">
    <location>
        <begin position="12"/>
        <end position="17"/>
    </location>
    <ligand>
        <name>substrate</name>
    </ligand>
</feature>
<dbReference type="Gene3D" id="1.10.20.140">
    <property type="match status" value="1"/>
</dbReference>
<feature type="binding site" evidence="10">
    <location>
        <begin position="10"/>
        <end position="17"/>
    </location>
    <ligand>
        <name>ATP</name>
        <dbReference type="ChEBI" id="CHEBI:30616"/>
    </ligand>
</feature>
<evidence type="ECO:0000256" key="6">
    <source>
        <dbReference type="ARBA" id="ARBA00022741"/>
    </source>
</evidence>
<keyword evidence="15" id="KW-1185">Reference proteome</keyword>
<dbReference type="InterPro" id="IPR039657">
    <property type="entry name" value="Dimethylallyltransferase"/>
</dbReference>
<evidence type="ECO:0000256" key="4">
    <source>
        <dbReference type="ARBA" id="ARBA00022679"/>
    </source>
</evidence>
<dbReference type="InterPro" id="IPR027417">
    <property type="entry name" value="P-loop_NTPase"/>
</dbReference>
<comment type="cofactor">
    <cofactor evidence="1 10">
        <name>Mg(2+)</name>
        <dbReference type="ChEBI" id="CHEBI:18420"/>
    </cofactor>
</comment>
<evidence type="ECO:0000256" key="2">
    <source>
        <dbReference type="ARBA" id="ARBA00003213"/>
    </source>
</evidence>
<dbReference type="PANTHER" id="PTHR11088:SF60">
    <property type="entry name" value="TRNA DIMETHYLALLYLTRANSFERASE"/>
    <property type="match status" value="1"/>
</dbReference>
<evidence type="ECO:0000256" key="12">
    <source>
        <dbReference type="RuleBase" id="RU003784"/>
    </source>
</evidence>
<dbReference type="InterPro" id="IPR018022">
    <property type="entry name" value="IPT"/>
</dbReference>
<evidence type="ECO:0000256" key="5">
    <source>
        <dbReference type="ARBA" id="ARBA00022694"/>
    </source>
</evidence>
<dbReference type="PANTHER" id="PTHR11088">
    <property type="entry name" value="TRNA DIMETHYLALLYLTRANSFERASE"/>
    <property type="match status" value="1"/>
</dbReference>
<dbReference type="NCBIfam" id="TIGR00174">
    <property type="entry name" value="miaA"/>
    <property type="match status" value="1"/>
</dbReference>
<comment type="similarity">
    <text evidence="3 10 13">Belongs to the IPP transferase family.</text>
</comment>
<organism evidence="14 15">
    <name type="scientific">Bombilactobacillus mellifer</name>
    <dbReference type="NCBI Taxonomy" id="1218492"/>
    <lineage>
        <taxon>Bacteria</taxon>
        <taxon>Bacillati</taxon>
        <taxon>Bacillota</taxon>
        <taxon>Bacilli</taxon>
        <taxon>Lactobacillales</taxon>
        <taxon>Lactobacillaceae</taxon>
        <taxon>Bombilactobacillus</taxon>
    </lineage>
</organism>
<sequence>MTLKAVVLLGPTAVGKTALSLRLAQYFGGTVISGDSMQIYRHLNIGTAKILPQQQQGIPHRLIDICDVDQPYTVRDFQIAAQQLIEQLNARQQLPLIVGGTGFYLKALIDNLPLGDDPQQKNAGSLRTQLRKQYQQPQGPQRLWHQLAQLDAVAAAKIPPTNQRRLLRALEVILSSGHKFSEQPQSPSSTRFLVLGLTTPRSLLYQRINQRVDQMVQAGLLQEAQWLYERRAQAPQACQAIGYKEWFPYFEHQSSQAQAVALIKRNSRRFAKRQLTYFRHQLTVHWYDLLTQPQQEQRLWAVVEKFWRH</sequence>
<dbReference type="GO" id="GO:0006400">
    <property type="term" value="P:tRNA modification"/>
    <property type="evidence" value="ECO:0007669"/>
    <property type="project" value="TreeGrafter"/>
</dbReference>
<dbReference type="Gene3D" id="3.40.50.300">
    <property type="entry name" value="P-loop containing nucleotide triphosphate hydrolases"/>
    <property type="match status" value="1"/>
</dbReference>
<name>A0A0F4LUS7_9LACO</name>
<evidence type="ECO:0000313" key="15">
    <source>
        <dbReference type="Proteomes" id="UP000033558"/>
    </source>
</evidence>
<dbReference type="SUPFAM" id="SSF52540">
    <property type="entry name" value="P-loop containing nucleoside triphosphate hydrolases"/>
    <property type="match status" value="2"/>
</dbReference>
<dbReference type="STRING" id="1218492.JG30_05940"/>
<dbReference type="RefSeq" id="WP_046316067.1">
    <property type="nucleotide sequence ID" value="NZ_JBHSZT010000001.1"/>
</dbReference>
<comment type="subunit">
    <text evidence="10">Monomer.</text>
</comment>
<comment type="function">
    <text evidence="2 10 12">Catalyzes the transfer of a dimethylallyl group onto the adenine at position 37 in tRNAs that read codons beginning with uridine, leading to the formation of N6-(dimethylallyl)adenosine (i(6)A).</text>
</comment>
<dbReference type="GO" id="GO:0005524">
    <property type="term" value="F:ATP binding"/>
    <property type="evidence" value="ECO:0007669"/>
    <property type="project" value="UniProtKB-UniRule"/>
</dbReference>
<dbReference type="GO" id="GO:0052381">
    <property type="term" value="F:tRNA dimethylallyltransferase activity"/>
    <property type="evidence" value="ECO:0007669"/>
    <property type="project" value="UniProtKB-UniRule"/>
</dbReference>
<comment type="catalytic activity">
    <reaction evidence="9 10 11">
        <text>adenosine(37) in tRNA + dimethylallyl diphosphate = N(6)-dimethylallyladenosine(37) in tRNA + diphosphate</text>
        <dbReference type="Rhea" id="RHEA:26482"/>
        <dbReference type="Rhea" id="RHEA-COMP:10162"/>
        <dbReference type="Rhea" id="RHEA-COMP:10375"/>
        <dbReference type="ChEBI" id="CHEBI:33019"/>
        <dbReference type="ChEBI" id="CHEBI:57623"/>
        <dbReference type="ChEBI" id="CHEBI:74411"/>
        <dbReference type="ChEBI" id="CHEBI:74415"/>
        <dbReference type="EC" id="2.5.1.75"/>
    </reaction>
</comment>
<evidence type="ECO:0000256" key="9">
    <source>
        <dbReference type="ARBA" id="ARBA00049563"/>
    </source>
</evidence>
<dbReference type="HAMAP" id="MF_00185">
    <property type="entry name" value="IPP_trans"/>
    <property type="match status" value="1"/>
</dbReference>
<keyword evidence="6 10" id="KW-0547">Nucleotide-binding</keyword>
<feature type="site" description="Interaction with substrate tRNA" evidence="10">
    <location>
        <position position="127"/>
    </location>
</feature>
<evidence type="ECO:0000256" key="10">
    <source>
        <dbReference type="HAMAP-Rule" id="MF_00185"/>
    </source>
</evidence>
<dbReference type="Pfam" id="PF01715">
    <property type="entry name" value="IPPT"/>
    <property type="match status" value="1"/>
</dbReference>
<feature type="site" description="Interaction with substrate tRNA" evidence="10">
    <location>
        <position position="101"/>
    </location>
</feature>
<dbReference type="HOGENOM" id="CLU_032616_0_1_9"/>
<keyword evidence="7 10" id="KW-0067">ATP-binding</keyword>
<evidence type="ECO:0000256" key="11">
    <source>
        <dbReference type="RuleBase" id="RU003783"/>
    </source>
</evidence>
<keyword evidence="4 10" id="KW-0808">Transferase</keyword>
<keyword evidence="8 10" id="KW-0460">Magnesium</keyword>
<comment type="caution">
    <text evidence="10">Lacks conserved residue(s) required for the propagation of feature annotation.</text>
</comment>
<keyword evidence="5 10" id="KW-0819">tRNA processing</keyword>
<dbReference type="EMBL" id="JXJQ01000006">
    <property type="protein sequence ID" value="KJY62390.1"/>
    <property type="molecule type" value="Genomic_DNA"/>
</dbReference>
<evidence type="ECO:0000256" key="8">
    <source>
        <dbReference type="ARBA" id="ARBA00022842"/>
    </source>
</evidence>
<comment type="caution">
    <text evidence="14">The sequence shown here is derived from an EMBL/GenBank/DDBJ whole genome shotgun (WGS) entry which is preliminary data.</text>
</comment>
<evidence type="ECO:0000313" key="14">
    <source>
        <dbReference type="EMBL" id="KJY62390.1"/>
    </source>
</evidence>
<dbReference type="OrthoDB" id="9776390at2"/>
<dbReference type="Proteomes" id="UP000033558">
    <property type="component" value="Unassembled WGS sequence"/>
</dbReference>
<gene>
    <name evidence="10 14" type="primary">miaA</name>
    <name evidence="14" type="ORF">JG30_05940</name>
</gene>
<accession>A0A0F4LUS7</accession>
<dbReference type="AlphaFoldDB" id="A0A0F4LUS7"/>
<proteinExistence type="inferred from homology"/>
<evidence type="ECO:0000256" key="3">
    <source>
        <dbReference type="ARBA" id="ARBA00005842"/>
    </source>
</evidence>
<dbReference type="EC" id="2.5.1.75" evidence="10"/>
<protein>
    <recommendedName>
        <fullName evidence="10">tRNA dimethylallyltransferase</fullName>
        <ecNumber evidence="10">2.5.1.75</ecNumber>
    </recommendedName>
    <alternativeName>
        <fullName evidence="10">Dimethylallyl diphosphate:tRNA dimethylallyltransferase</fullName>
        <shortName evidence="10">DMAPP:tRNA dimethylallyltransferase</shortName>
        <shortName evidence="10">DMATase</shortName>
    </alternativeName>
    <alternativeName>
        <fullName evidence="10">Isopentenyl-diphosphate:tRNA isopentenyltransferase</fullName>
        <shortName evidence="10">IPP transferase</shortName>
        <shortName evidence="10">IPPT</shortName>
        <shortName evidence="10">IPTase</shortName>
    </alternativeName>
</protein>